<sequence length="567" mass="63182">MHRILALDRSGGYMIGIGSGDENASGMHSSKETLPHLSIKFYGVPSPARLKQAQDADSDALGSAIVSPLVHVIPLLSKKSRSVGNGISPSPSSILDCNEYASPVAEIPIQILLSDGGSIGVAFLRHSTVVAWSSNSAPTFSKSQVRLFLSCHAGVYQCTPSQNASAHNIQDEDTLGTIVIFESPIGSKCSDGSRMSKSFRLNNVSIGWWSSFTIRNALWPATVVPVRDDVKLMNSHSNDTDTVTNLFYHIRTVLSAYVLFNDEDDGFRITWITMDGKDASSCSTSNNSTFPYVPNKIRPSRNDIVTQSEGDIWEECWSDRSTGCVFAPDDETVPRHGSLHVAFELYLHIDALLSEIISRRQLSFFRHSPYHNERVLFMPEFFYNIVSASIDSLKVVVVIVFSNKEKMIMQSQKRVPSALGVYVEVILADQSYDELKWVQHPSCNDASSMKQWCNSLALNWRMMQSRVGVFCLDNSEIDQQMESWVCCTHECNVNEDLSDDRNVPLWREYVDRRNVFKMQGLSAAPPKDVSMSSLYPHCDVITNRAVHNAIPVKRITSRDSAVELIYG</sequence>
<dbReference type="PROSITE" id="PS50835">
    <property type="entry name" value="IG_LIKE"/>
    <property type="match status" value="1"/>
</dbReference>
<feature type="domain" description="Ig-like" evidence="1">
    <location>
        <begin position="68"/>
        <end position="176"/>
    </location>
</feature>
<dbReference type="Proteomes" id="UP001530293">
    <property type="component" value="Unassembled WGS sequence"/>
</dbReference>
<dbReference type="EMBL" id="JALLBG020000313">
    <property type="protein sequence ID" value="KAL3756132.1"/>
    <property type="molecule type" value="Genomic_DNA"/>
</dbReference>
<reference evidence="2 3" key="1">
    <citation type="submission" date="2024-10" db="EMBL/GenBank/DDBJ databases">
        <title>Updated reference genomes for cyclostephanoid diatoms.</title>
        <authorList>
            <person name="Roberts W.R."/>
            <person name="Alverson A.J."/>
        </authorList>
    </citation>
    <scope>NUCLEOTIDE SEQUENCE [LARGE SCALE GENOMIC DNA]</scope>
    <source>
        <strain evidence="2 3">AJA232-27</strain>
    </source>
</reference>
<proteinExistence type="predicted"/>
<accession>A0ABD3LXK3</accession>
<dbReference type="AlphaFoldDB" id="A0ABD3LXK3"/>
<dbReference type="InterPro" id="IPR007110">
    <property type="entry name" value="Ig-like_dom"/>
</dbReference>
<evidence type="ECO:0000259" key="1">
    <source>
        <dbReference type="PROSITE" id="PS50835"/>
    </source>
</evidence>
<evidence type="ECO:0000313" key="2">
    <source>
        <dbReference type="EMBL" id="KAL3756132.1"/>
    </source>
</evidence>
<name>A0ABD3LXK3_9STRA</name>
<protein>
    <recommendedName>
        <fullName evidence="1">Ig-like domain-containing protein</fullName>
    </recommendedName>
</protein>
<comment type="caution">
    <text evidence="2">The sequence shown here is derived from an EMBL/GenBank/DDBJ whole genome shotgun (WGS) entry which is preliminary data.</text>
</comment>
<gene>
    <name evidence="2" type="ORF">ACHAWU_005636</name>
</gene>
<organism evidence="2 3">
    <name type="scientific">Discostella pseudostelligera</name>
    <dbReference type="NCBI Taxonomy" id="259834"/>
    <lineage>
        <taxon>Eukaryota</taxon>
        <taxon>Sar</taxon>
        <taxon>Stramenopiles</taxon>
        <taxon>Ochrophyta</taxon>
        <taxon>Bacillariophyta</taxon>
        <taxon>Coscinodiscophyceae</taxon>
        <taxon>Thalassiosirophycidae</taxon>
        <taxon>Stephanodiscales</taxon>
        <taxon>Stephanodiscaceae</taxon>
        <taxon>Discostella</taxon>
    </lineage>
</organism>
<keyword evidence="3" id="KW-1185">Reference proteome</keyword>
<evidence type="ECO:0000313" key="3">
    <source>
        <dbReference type="Proteomes" id="UP001530293"/>
    </source>
</evidence>